<keyword evidence="3" id="KW-1185">Reference proteome</keyword>
<feature type="signal peptide" evidence="1">
    <location>
        <begin position="1"/>
        <end position="24"/>
    </location>
</feature>
<feature type="chain" id="PRO_5015139936" evidence="1">
    <location>
        <begin position="25"/>
        <end position="61"/>
    </location>
</feature>
<evidence type="ECO:0000313" key="2">
    <source>
        <dbReference type="EMBL" id="POG62901.1"/>
    </source>
</evidence>
<evidence type="ECO:0000313" key="3">
    <source>
        <dbReference type="Proteomes" id="UP000018888"/>
    </source>
</evidence>
<evidence type="ECO:0000256" key="1">
    <source>
        <dbReference type="SAM" id="SignalP"/>
    </source>
</evidence>
<accession>A0A2P4PBZ1</accession>
<proteinExistence type="predicted"/>
<keyword evidence="1" id="KW-0732">Signal</keyword>
<gene>
    <name evidence="2" type="ORF">GLOIN_2v1691464</name>
</gene>
<dbReference type="Proteomes" id="UP000018888">
    <property type="component" value="Unassembled WGS sequence"/>
</dbReference>
<name>A0A2P4PBZ1_RHIID</name>
<dbReference type="EMBL" id="AUPC02000284">
    <property type="protein sequence ID" value="POG62901.1"/>
    <property type="molecule type" value="Genomic_DNA"/>
</dbReference>
<comment type="caution">
    <text evidence="2">The sequence shown here is derived from an EMBL/GenBank/DDBJ whole genome shotgun (WGS) entry which is preliminary data.</text>
</comment>
<dbReference type="AlphaFoldDB" id="A0A2P4PBZ1"/>
<sequence length="61" mass="6542">MKFNLFFVLLATFITIALIHPSAGSECKFPCCKNDADCGSGRFCSIRTFCSPGCGRCIGGK</sequence>
<reference evidence="2 3" key="1">
    <citation type="journal article" date="2013" name="Proc. Natl. Acad. Sci. U.S.A.">
        <title>Genome of an arbuscular mycorrhizal fungus provides insight into the oldest plant symbiosis.</title>
        <authorList>
            <person name="Tisserant E."/>
            <person name="Malbreil M."/>
            <person name="Kuo A."/>
            <person name="Kohler A."/>
            <person name="Symeonidi A."/>
            <person name="Balestrini R."/>
            <person name="Charron P."/>
            <person name="Duensing N."/>
            <person name="Frei Dit Frey N."/>
            <person name="Gianinazzi-Pearson V."/>
            <person name="Gilbert L.B."/>
            <person name="Handa Y."/>
            <person name="Herr J.R."/>
            <person name="Hijri M."/>
            <person name="Koul R."/>
            <person name="Kawaguchi M."/>
            <person name="Krajinski F."/>
            <person name="Lammers P.J."/>
            <person name="Masclaux F.G."/>
            <person name="Murat C."/>
            <person name="Morin E."/>
            <person name="Ndikumana S."/>
            <person name="Pagni M."/>
            <person name="Petitpierre D."/>
            <person name="Requena N."/>
            <person name="Rosikiewicz P."/>
            <person name="Riley R."/>
            <person name="Saito K."/>
            <person name="San Clemente H."/>
            <person name="Shapiro H."/>
            <person name="van Tuinen D."/>
            <person name="Becard G."/>
            <person name="Bonfante P."/>
            <person name="Paszkowski U."/>
            <person name="Shachar-Hill Y.Y."/>
            <person name="Tuskan G.A."/>
            <person name="Young P.W."/>
            <person name="Sanders I.R."/>
            <person name="Henrissat B."/>
            <person name="Rensing S.A."/>
            <person name="Grigoriev I.V."/>
            <person name="Corradi N."/>
            <person name="Roux C."/>
            <person name="Martin F."/>
        </authorList>
    </citation>
    <scope>NUCLEOTIDE SEQUENCE [LARGE SCALE GENOMIC DNA]</scope>
    <source>
        <strain evidence="2 3">DAOM 197198</strain>
    </source>
</reference>
<protein>
    <submittedName>
        <fullName evidence="2">Uncharacterized protein</fullName>
    </submittedName>
</protein>
<reference evidence="2 3" key="2">
    <citation type="journal article" date="2018" name="New Phytol.">
        <title>High intraspecific genome diversity in the model arbuscular mycorrhizal symbiont Rhizophagus irregularis.</title>
        <authorList>
            <person name="Chen E.C.H."/>
            <person name="Morin E."/>
            <person name="Beaudet D."/>
            <person name="Noel J."/>
            <person name="Yildirir G."/>
            <person name="Ndikumana S."/>
            <person name="Charron P."/>
            <person name="St-Onge C."/>
            <person name="Giorgi J."/>
            <person name="Kruger M."/>
            <person name="Marton T."/>
            <person name="Ropars J."/>
            <person name="Grigoriev I.V."/>
            <person name="Hainaut M."/>
            <person name="Henrissat B."/>
            <person name="Roux C."/>
            <person name="Martin F."/>
            <person name="Corradi N."/>
        </authorList>
    </citation>
    <scope>NUCLEOTIDE SEQUENCE [LARGE SCALE GENOMIC DNA]</scope>
    <source>
        <strain evidence="2 3">DAOM 197198</strain>
    </source>
</reference>
<organism evidence="2 3">
    <name type="scientific">Rhizophagus irregularis (strain DAOM 181602 / DAOM 197198 / MUCL 43194)</name>
    <name type="common">Arbuscular mycorrhizal fungus</name>
    <name type="synonym">Glomus intraradices</name>
    <dbReference type="NCBI Taxonomy" id="747089"/>
    <lineage>
        <taxon>Eukaryota</taxon>
        <taxon>Fungi</taxon>
        <taxon>Fungi incertae sedis</taxon>
        <taxon>Mucoromycota</taxon>
        <taxon>Glomeromycotina</taxon>
        <taxon>Glomeromycetes</taxon>
        <taxon>Glomerales</taxon>
        <taxon>Glomeraceae</taxon>
        <taxon>Rhizophagus</taxon>
    </lineage>
</organism>